<dbReference type="AlphaFoldDB" id="A0A975JUH7"/>
<name>A0A975JUH7_9MYCO</name>
<dbReference type="Pfam" id="PF12680">
    <property type="entry name" value="SnoaL_2"/>
    <property type="match status" value="1"/>
</dbReference>
<dbReference type="KEGG" id="mspg:F6B93_01320"/>
<dbReference type="Proteomes" id="UP000682202">
    <property type="component" value="Chromosome"/>
</dbReference>
<keyword evidence="3" id="KW-1185">Reference proteome</keyword>
<dbReference type="EMBL" id="CP046600">
    <property type="protein sequence ID" value="QUR65896.1"/>
    <property type="molecule type" value="Genomic_DNA"/>
</dbReference>
<organism evidence="2 3">
    <name type="scientific">Mycobacterium spongiae</name>
    <dbReference type="NCBI Taxonomy" id="886343"/>
    <lineage>
        <taxon>Bacteria</taxon>
        <taxon>Bacillati</taxon>
        <taxon>Actinomycetota</taxon>
        <taxon>Actinomycetes</taxon>
        <taxon>Mycobacteriales</taxon>
        <taxon>Mycobacteriaceae</taxon>
        <taxon>Mycobacterium</taxon>
    </lineage>
</organism>
<dbReference type="Gene3D" id="3.10.450.50">
    <property type="match status" value="1"/>
</dbReference>
<dbReference type="InterPro" id="IPR032710">
    <property type="entry name" value="NTF2-like_dom_sf"/>
</dbReference>
<protein>
    <submittedName>
        <fullName evidence="2">Nuclear transport factor 2 family protein</fullName>
    </submittedName>
</protein>
<evidence type="ECO:0000313" key="2">
    <source>
        <dbReference type="EMBL" id="QUR65896.1"/>
    </source>
</evidence>
<feature type="domain" description="SnoaL-like" evidence="1">
    <location>
        <begin position="24"/>
        <end position="117"/>
    </location>
</feature>
<proteinExistence type="predicted"/>
<gene>
    <name evidence="2" type="ORF">F6B93_01320</name>
</gene>
<accession>A0A975JUH7</accession>
<reference evidence="2" key="1">
    <citation type="submission" date="2019-12" db="EMBL/GenBank/DDBJ databases">
        <title>Mycobacterium spongiae sp. nov.</title>
        <authorList>
            <person name="Stinear T."/>
        </authorList>
    </citation>
    <scope>NUCLEOTIDE SEQUENCE</scope>
    <source>
        <strain evidence="2">FSD4b-SM</strain>
    </source>
</reference>
<dbReference type="SUPFAM" id="SSF54427">
    <property type="entry name" value="NTF2-like"/>
    <property type="match status" value="1"/>
</dbReference>
<evidence type="ECO:0000259" key="1">
    <source>
        <dbReference type="Pfam" id="PF12680"/>
    </source>
</evidence>
<sequence>MNHVTTPFDDPQAELAWMFMQCLCEGGDVDEGFALLSDDFTYWSIVTRREFDKETLRRAVEERKKVLEVTIELIRCVNEGETAVIEGQVDGTTADGVRYNSPFACIFETRDGLIVSWREYTDTQALAEVLPAAWPTQAQR</sequence>
<evidence type="ECO:0000313" key="3">
    <source>
        <dbReference type="Proteomes" id="UP000682202"/>
    </source>
</evidence>
<dbReference type="InterPro" id="IPR037401">
    <property type="entry name" value="SnoaL-like"/>
</dbReference>
<dbReference type="RefSeq" id="WP_211697374.1">
    <property type="nucleotide sequence ID" value="NZ_CP046600.1"/>
</dbReference>